<keyword evidence="3" id="KW-1185">Reference proteome</keyword>
<organism evidence="2 3">
    <name type="scientific">Porphyra umbilicalis</name>
    <name type="common">Purple laver</name>
    <name type="synonym">Red alga</name>
    <dbReference type="NCBI Taxonomy" id="2786"/>
    <lineage>
        <taxon>Eukaryota</taxon>
        <taxon>Rhodophyta</taxon>
        <taxon>Bangiophyceae</taxon>
        <taxon>Bangiales</taxon>
        <taxon>Bangiaceae</taxon>
        <taxon>Porphyra</taxon>
    </lineage>
</organism>
<evidence type="ECO:0000313" key="2">
    <source>
        <dbReference type="EMBL" id="OSX71453.1"/>
    </source>
</evidence>
<feature type="compositionally biased region" description="Low complexity" evidence="1">
    <location>
        <begin position="279"/>
        <end position="288"/>
    </location>
</feature>
<feature type="region of interest" description="Disordered" evidence="1">
    <location>
        <begin position="157"/>
        <end position="176"/>
    </location>
</feature>
<gene>
    <name evidence="2" type="ORF">BU14_0532s0014</name>
</gene>
<protein>
    <submittedName>
        <fullName evidence="2">Uncharacterized protein</fullName>
    </submittedName>
</protein>
<sequence length="428" mass="41743">MSPPMAFATPGASPPIPALGGSRRRLLGGTPPPRCRGPPHPRYGNGWLLQGSGGRWPPRGWSVAAAAAAAAATAAAAAAAAAAMAPPPPPPPTSLDALPAHPFTLVWTPPPPGRWTPSLAPARMPSSTRAPGSATSAMPNPCARACARTAAACRPRATRSRCTRCRGGGGGGGDPRAAMEAVLDGWVAAAGAVPDGNAADRARWEEDPPGGVPGGGGRRVSASASVPGGGPPAGAGAQGAPAGGAAPPPPRAAAADDGGWSADAPGDARGVYDPLDPFSAARSPPSGEAARRRRRRQAAAAAAAAGAAGGRSRGGADAARGGGDDDGEAWAARGRGRDGGGGGGWEPAPDEEWSEREDWVPIVGVAVIAGFLWLATSLAGGGGGLWGGGRCPCRCGGWGGGWSACSRTGRCGVGKQLVGACSGSCLPP</sequence>
<evidence type="ECO:0000313" key="3">
    <source>
        <dbReference type="Proteomes" id="UP000218209"/>
    </source>
</evidence>
<name>A0A1X6NSU1_PORUM</name>
<accession>A0A1X6NSU1</accession>
<proteinExistence type="predicted"/>
<reference evidence="2 3" key="1">
    <citation type="submission" date="2017-03" db="EMBL/GenBank/DDBJ databases">
        <title>WGS assembly of Porphyra umbilicalis.</title>
        <authorList>
            <person name="Brawley S.H."/>
            <person name="Blouin N.A."/>
            <person name="Ficko-Blean E."/>
            <person name="Wheeler G.L."/>
            <person name="Lohr M."/>
            <person name="Goodson H.V."/>
            <person name="Jenkins J.W."/>
            <person name="Blaby-Haas C.E."/>
            <person name="Helliwell K.E."/>
            <person name="Chan C."/>
            <person name="Marriage T."/>
            <person name="Bhattacharya D."/>
            <person name="Klein A.S."/>
            <person name="Badis Y."/>
            <person name="Brodie J."/>
            <person name="Cao Y."/>
            <person name="Collen J."/>
            <person name="Dittami S.M."/>
            <person name="Gachon C.M."/>
            <person name="Green B.R."/>
            <person name="Karpowicz S."/>
            <person name="Kim J.W."/>
            <person name="Kudahl U."/>
            <person name="Lin S."/>
            <person name="Michel G."/>
            <person name="Mittag M."/>
            <person name="Olson B.J."/>
            <person name="Pangilinan J."/>
            <person name="Peng Y."/>
            <person name="Qiu H."/>
            <person name="Shu S."/>
            <person name="Singer J.T."/>
            <person name="Smith A.G."/>
            <person name="Sprecher B.N."/>
            <person name="Wagner V."/>
            <person name="Wang W."/>
            <person name="Wang Z.-Y."/>
            <person name="Yan J."/>
            <person name="Yarish C."/>
            <person name="Zoeuner-Riek S."/>
            <person name="Zhuang Y."/>
            <person name="Zou Y."/>
            <person name="Lindquist E.A."/>
            <person name="Grimwood J."/>
            <person name="Barry K."/>
            <person name="Rokhsar D.S."/>
            <person name="Schmutz J."/>
            <person name="Stiller J.W."/>
            <person name="Grossman A.R."/>
            <person name="Prochnik S.E."/>
        </authorList>
    </citation>
    <scope>NUCLEOTIDE SEQUENCE [LARGE SCALE GENOMIC DNA]</scope>
    <source>
        <strain evidence="2">4086291</strain>
    </source>
</reference>
<dbReference type="EMBL" id="KV919133">
    <property type="protein sequence ID" value="OSX71453.1"/>
    <property type="molecule type" value="Genomic_DNA"/>
</dbReference>
<dbReference type="Proteomes" id="UP000218209">
    <property type="component" value="Unassembled WGS sequence"/>
</dbReference>
<feature type="region of interest" description="Disordered" evidence="1">
    <location>
        <begin position="197"/>
        <end position="355"/>
    </location>
</feature>
<feature type="region of interest" description="Disordered" evidence="1">
    <location>
        <begin position="1"/>
        <end position="49"/>
    </location>
</feature>
<feature type="compositionally biased region" description="Pro residues" evidence="1">
    <location>
        <begin position="30"/>
        <end position="41"/>
    </location>
</feature>
<dbReference type="AlphaFoldDB" id="A0A1X6NSU1"/>
<feature type="compositionally biased region" description="Low complexity" evidence="1">
    <location>
        <begin position="252"/>
        <end position="268"/>
    </location>
</feature>
<evidence type="ECO:0000256" key="1">
    <source>
        <dbReference type="SAM" id="MobiDB-lite"/>
    </source>
</evidence>
<feature type="compositionally biased region" description="Gly residues" evidence="1">
    <location>
        <begin position="227"/>
        <end position="237"/>
    </location>
</feature>